<dbReference type="Proteomes" id="UP000038009">
    <property type="component" value="Unassembled WGS sequence"/>
</dbReference>
<evidence type="ECO:0000256" key="1">
    <source>
        <dbReference type="SAM" id="Phobius"/>
    </source>
</evidence>
<gene>
    <name evidence="2" type="ORF">ABL78_1490</name>
</gene>
<evidence type="ECO:0000313" key="2">
    <source>
        <dbReference type="EMBL" id="KPI89364.1"/>
    </source>
</evidence>
<dbReference type="AlphaFoldDB" id="A0A0N1PEX4"/>
<reference evidence="2 3" key="1">
    <citation type="journal article" date="2015" name="PLoS Pathog.">
        <title>Leptomonas seymouri: Adaptations to the Dixenous Life Cycle Analyzed by Genome Sequencing, Transcriptome Profiling and Co-infection with Leishmania donovani.</title>
        <authorList>
            <person name="Kraeva N."/>
            <person name="Butenko A."/>
            <person name="Hlavacova J."/>
            <person name="Kostygov A."/>
            <person name="Myskova J."/>
            <person name="Grybchuk D."/>
            <person name="Lestinova T."/>
            <person name="Votypka J."/>
            <person name="Volf P."/>
            <person name="Opperdoes F."/>
            <person name="Flegontov P."/>
            <person name="Lukes J."/>
            <person name="Yurchenko V."/>
        </authorList>
    </citation>
    <scope>NUCLEOTIDE SEQUENCE [LARGE SCALE GENOMIC DNA]</scope>
    <source>
        <strain evidence="2 3">ATCC 30220</strain>
    </source>
</reference>
<keyword evidence="3" id="KW-1185">Reference proteome</keyword>
<comment type="caution">
    <text evidence="2">The sequence shown here is derived from an EMBL/GenBank/DDBJ whole genome shotgun (WGS) entry which is preliminary data.</text>
</comment>
<keyword evidence="1" id="KW-0472">Membrane</keyword>
<dbReference type="OMA" id="CERQREM"/>
<evidence type="ECO:0000313" key="3">
    <source>
        <dbReference type="Proteomes" id="UP000038009"/>
    </source>
</evidence>
<name>A0A0N1PEX4_LEPSE</name>
<dbReference type="OrthoDB" id="270499at2759"/>
<dbReference type="EMBL" id="LJSK01000025">
    <property type="protein sequence ID" value="KPI89364.1"/>
    <property type="molecule type" value="Genomic_DNA"/>
</dbReference>
<organism evidence="2 3">
    <name type="scientific">Leptomonas seymouri</name>
    <dbReference type="NCBI Taxonomy" id="5684"/>
    <lineage>
        <taxon>Eukaryota</taxon>
        <taxon>Discoba</taxon>
        <taxon>Euglenozoa</taxon>
        <taxon>Kinetoplastea</taxon>
        <taxon>Metakinetoplastina</taxon>
        <taxon>Trypanosomatida</taxon>
        <taxon>Trypanosomatidae</taxon>
        <taxon>Leishmaniinae</taxon>
        <taxon>Leptomonas</taxon>
    </lineage>
</organism>
<feature type="transmembrane region" description="Helical" evidence="1">
    <location>
        <begin position="32"/>
        <end position="52"/>
    </location>
</feature>
<proteinExistence type="predicted"/>
<dbReference type="VEuPathDB" id="TriTrypDB:Lsey_0025_0110"/>
<keyword evidence="1" id="KW-1133">Transmembrane helix</keyword>
<accession>A0A0N1PEX4</accession>
<protein>
    <submittedName>
        <fullName evidence="2">Uncharacterized protein</fullName>
    </submittedName>
</protein>
<keyword evidence="1" id="KW-0812">Transmembrane</keyword>
<sequence>MHLFGRSSSSNPAAASPRLVAMSTRRRLLPKWFNFVLPLTLLFSFGGIAYTFKWNSDRQKNNGVCIDCERQREMMEEVYFNKKNEGAHKGYRL</sequence>